<evidence type="ECO:0000313" key="1">
    <source>
        <dbReference type="EnsemblMetazoa" id="ASTEI10353-PA"/>
    </source>
</evidence>
<organism evidence="1 2">
    <name type="scientific">Anopheles stephensi</name>
    <name type="common">Indo-Pakistan malaria mosquito</name>
    <dbReference type="NCBI Taxonomy" id="30069"/>
    <lineage>
        <taxon>Eukaryota</taxon>
        <taxon>Metazoa</taxon>
        <taxon>Ecdysozoa</taxon>
        <taxon>Arthropoda</taxon>
        <taxon>Hexapoda</taxon>
        <taxon>Insecta</taxon>
        <taxon>Pterygota</taxon>
        <taxon>Neoptera</taxon>
        <taxon>Endopterygota</taxon>
        <taxon>Diptera</taxon>
        <taxon>Nematocera</taxon>
        <taxon>Culicoidea</taxon>
        <taxon>Culicidae</taxon>
        <taxon>Anophelinae</taxon>
        <taxon>Anopheles</taxon>
    </lineage>
</organism>
<dbReference type="Gene3D" id="3.10.100.10">
    <property type="entry name" value="Mannose-Binding Protein A, subunit A"/>
    <property type="match status" value="1"/>
</dbReference>
<dbReference type="SMART" id="SM00034">
    <property type="entry name" value="CLECT"/>
    <property type="match status" value="1"/>
</dbReference>
<sequence>MFVTKETLAVVLLLATCISFSLALPTADDSLPKPEDSVAKLNTPIGSDPANINGGAEDKPIERAGRILLPTDFAVKKKKYTIGTRGVGSFFRAWRNCIAEGKGLATIESEEEQKFLEAMLDAISPNTRYWIGATNLGASNFQLTWITTDLPVQTAPESLILNKPTCISLSSSGTWHKNNCFSTVTSKPYICEEYY</sequence>
<keyword evidence="2" id="KW-1185">Reference proteome</keyword>
<dbReference type="STRING" id="30069.A0A182YPG7"/>
<dbReference type="InterPro" id="IPR016186">
    <property type="entry name" value="C-type_lectin-like/link_sf"/>
</dbReference>
<evidence type="ECO:0000313" key="2">
    <source>
        <dbReference type="Proteomes" id="UP000076408"/>
    </source>
</evidence>
<name>A0A182YPG7_ANOST</name>
<dbReference type="CDD" id="cd00037">
    <property type="entry name" value="CLECT"/>
    <property type="match status" value="1"/>
</dbReference>
<dbReference type="Pfam" id="PF00059">
    <property type="entry name" value="Lectin_C"/>
    <property type="match status" value="1"/>
</dbReference>
<dbReference type="VEuPathDB" id="VectorBase:ASTEI10353"/>
<dbReference type="SUPFAM" id="SSF56436">
    <property type="entry name" value="C-type lectin-like"/>
    <property type="match status" value="1"/>
</dbReference>
<dbReference type="VEuPathDB" id="VectorBase:ASTE006101"/>
<dbReference type="AlphaFoldDB" id="A0A182YPG7"/>
<dbReference type="PROSITE" id="PS50041">
    <property type="entry name" value="C_TYPE_LECTIN_2"/>
    <property type="match status" value="1"/>
</dbReference>
<dbReference type="InterPro" id="IPR016187">
    <property type="entry name" value="CTDL_fold"/>
</dbReference>
<dbReference type="EnsemblMetazoa" id="ASTEI10353-RA">
    <property type="protein sequence ID" value="ASTEI10353-PA"/>
    <property type="gene ID" value="ASTEI10353"/>
</dbReference>
<protein>
    <submittedName>
        <fullName evidence="1">C-type lectin domain-containing protein</fullName>
    </submittedName>
</protein>
<reference evidence="2" key="1">
    <citation type="journal article" date="2014" name="Genome Biol.">
        <title>Genome analysis of a major urban malaria vector mosquito, Anopheles stephensi.</title>
        <authorList>
            <person name="Jiang X."/>
            <person name="Peery A."/>
            <person name="Hall A.B."/>
            <person name="Sharma A."/>
            <person name="Chen X.G."/>
            <person name="Waterhouse R.M."/>
            <person name="Komissarov A."/>
            <person name="Riehle M.M."/>
            <person name="Shouche Y."/>
            <person name="Sharakhova M.V."/>
            <person name="Lawson D."/>
            <person name="Pakpour N."/>
            <person name="Arensburger P."/>
            <person name="Davidson V.L."/>
            <person name="Eiglmeier K."/>
            <person name="Emrich S."/>
            <person name="George P."/>
            <person name="Kennedy R.C."/>
            <person name="Mane S.P."/>
            <person name="Maslen G."/>
            <person name="Oringanje C."/>
            <person name="Qi Y."/>
            <person name="Settlage R."/>
            <person name="Tojo M."/>
            <person name="Tubio J.M."/>
            <person name="Unger M.F."/>
            <person name="Wang B."/>
            <person name="Vernick K.D."/>
            <person name="Ribeiro J.M."/>
            <person name="James A.A."/>
            <person name="Michel K."/>
            <person name="Riehle M.A."/>
            <person name="Luckhart S."/>
            <person name="Sharakhov I.V."/>
            <person name="Tu Z."/>
        </authorList>
    </citation>
    <scope>NUCLEOTIDE SEQUENCE [LARGE SCALE GENOMIC DNA]</scope>
    <source>
        <strain evidence="2">Indian</strain>
    </source>
</reference>
<dbReference type="InterPro" id="IPR001304">
    <property type="entry name" value="C-type_lectin-like"/>
</dbReference>
<dbReference type="OMA" id="RAWRNCI"/>
<proteinExistence type="predicted"/>
<dbReference type="VEuPathDB" id="VectorBase:ASTEI20_037907"/>
<accession>A0A182YPG7</accession>
<dbReference type="Proteomes" id="UP000076408">
    <property type="component" value="Unassembled WGS sequence"/>
</dbReference>
<reference evidence="1" key="2">
    <citation type="submission" date="2020-05" db="UniProtKB">
        <authorList>
            <consortium name="EnsemblMetazoa"/>
        </authorList>
    </citation>
    <scope>IDENTIFICATION</scope>
    <source>
        <strain evidence="1">Indian</strain>
    </source>
</reference>